<dbReference type="NCBIfam" id="TIGR03353">
    <property type="entry name" value="VI_chp_4"/>
    <property type="match status" value="1"/>
</dbReference>
<dbReference type="STRING" id="254161.SAMN05216256_110120"/>
<dbReference type="OrthoDB" id="9775333at2"/>
<name>A0A1S8DJF5_9GAMM</name>
<reference evidence="1 2" key="1">
    <citation type="submission" date="2017-01" db="EMBL/GenBank/DDBJ databases">
        <title>Draft genome sequence of Pseudomonas pachastrellae type strain CCUG 46540T from a deep sea.</title>
        <authorList>
            <person name="Gomila M."/>
            <person name="Mulet M."/>
            <person name="Lalucat J."/>
            <person name="Garcia-Valdes E."/>
        </authorList>
    </citation>
    <scope>NUCLEOTIDE SEQUENCE [LARGE SCALE GENOMIC DNA]</scope>
    <source>
        <strain evidence="1 2">CCUG 46540</strain>
    </source>
</reference>
<sequence>MQTLNVVWHEGMLLRPQHFQQHDRYYDEQLTRRTSGLRAHAWGFTRLELDTQFLALGKIVLSNAAGMLPDGSLFDLAQRAEPLALDIPPGTLNTPVYLALPLTSPGHHEVQQAAGDAPLARYLSTDHEISDANTGAGLSATVRVAQPAFRLVLGDAGDDQALVRLRLCQVQECSSDGNIRLDDELVASYLHCQDSPYLQKCLQESISLVQHRADALAERLRSRGTAASAELGDLLMLQLLNRQEPLLRQLRSGSHTPPATLFNLLLSLLGELSTFSCDSKRPPADLHYQHSDQGASYRQLMRALRQSLSMVLEQHALELPLQQRQYGIRVAPISDPALLDGALFVLAAKADCDGDALRKRLPTHLKIGAVEQIRQLVNLHLPGIRVRALPVAPRQLPFHNDRIYFALELSADERAQLASSGGFAFHAAGELSNLQLAFWAIRS</sequence>
<accession>A0A1S8DJF5</accession>
<dbReference type="AlphaFoldDB" id="A0A1S8DJF5"/>
<dbReference type="PANTHER" id="PTHR35566">
    <property type="entry name" value="BLR3599 PROTEIN"/>
    <property type="match status" value="1"/>
</dbReference>
<dbReference type="PANTHER" id="PTHR35566:SF1">
    <property type="entry name" value="TYPE VI SECRETION SYSTEM BASEPLATE COMPONENT TSSK1"/>
    <property type="match status" value="1"/>
</dbReference>
<protein>
    <submittedName>
        <fullName evidence="1">Type VI secretion system-associated protein</fullName>
    </submittedName>
</protein>
<comment type="caution">
    <text evidence="1">The sequence shown here is derived from an EMBL/GenBank/DDBJ whole genome shotgun (WGS) entry which is preliminary data.</text>
</comment>
<dbReference type="Pfam" id="PF05936">
    <property type="entry name" value="T6SS_VasE"/>
    <property type="match status" value="1"/>
</dbReference>
<evidence type="ECO:0000313" key="2">
    <source>
        <dbReference type="Proteomes" id="UP000242847"/>
    </source>
</evidence>
<dbReference type="Proteomes" id="UP000242847">
    <property type="component" value="Unassembled WGS sequence"/>
</dbReference>
<organism evidence="1 2">
    <name type="scientific">Halopseudomonas pachastrellae</name>
    <dbReference type="NCBI Taxonomy" id="254161"/>
    <lineage>
        <taxon>Bacteria</taxon>
        <taxon>Pseudomonadati</taxon>
        <taxon>Pseudomonadota</taxon>
        <taxon>Gammaproteobacteria</taxon>
        <taxon>Pseudomonadales</taxon>
        <taxon>Pseudomonadaceae</taxon>
        <taxon>Halopseudomonas</taxon>
    </lineage>
</organism>
<dbReference type="InterPro" id="IPR010263">
    <property type="entry name" value="T6SS_TssK"/>
</dbReference>
<proteinExistence type="predicted"/>
<gene>
    <name evidence="1" type="ORF">BXT89_02390</name>
</gene>
<dbReference type="RefSeq" id="WP_083724307.1">
    <property type="nucleotide sequence ID" value="NZ_FOUD01000010.1"/>
</dbReference>
<evidence type="ECO:0000313" key="1">
    <source>
        <dbReference type="EMBL" id="ONM45543.1"/>
    </source>
</evidence>
<dbReference type="EMBL" id="MUBC01000003">
    <property type="protein sequence ID" value="ONM45543.1"/>
    <property type="molecule type" value="Genomic_DNA"/>
</dbReference>
<keyword evidence="2" id="KW-1185">Reference proteome</keyword>